<name>A0ACC0YUL4_9ROSI</name>
<comment type="caution">
    <text evidence="1">The sequence shown here is derived from an EMBL/GenBank/DDBJ whole genome shotgun (WGS) entry which is preliminary data.</text>
</comment>
<evidence type="ECO:0000313" key="1">
    <source>
        <dbReference type="EMBL" id="KAJ0042383.1"/>
    </source>
</evidence>
<gene>
    <name evidence="1" type="ORF">Pint_17337</name>
</gene>
<organism evidence="1 2">
    <name type="scientific">Pistacia integerrima</name>
    <dbReference type="NCBI Taxonomy" id="434235"/>
    <lineage>
        <taxon>Eukaryota</taxon>
        <taxon>Viridiplantae</taxon>
        <taxon>Streptophyta</taxon>
        <taxon>Embryophyta</taxon>
        <taxon>Tracheophyta</taxon>
        <taxon>Spermatophyta</taxon>
        <taxon>Magnoliopsida</taxon>
        <taxon>eudicotyledons</taxon>
        <taxon>Gunneridae</taxon>
        <taxon>Pentapetalae</taxon>
        <taxon>rosids</taxon>
        <taxon>malvids</taxon>
        <taxon>Sapindales</taxon>
        <taxon>Anacardiaceae</taxon>
        <taxon>Pistacia</taxon>
    </lineage>
</organism>
<sequence length="338" mass="37678">MADETTSSSPTIDPYEYLQFFPNPDGTATRKRNALLSKTISDPDHDPRVLFKDFPINASNKTWARIFLPRQVLDSSSTTKLPLIVYYPGGGFIIGSLDDSIFHDFCSNVALEYPAVVVSAQYRLAPEHRLPAAYNDSMEALHWIKTTQEELLKKYADFSSCFLMGLSAGANTAYQVGLRVAAQVEDILPLKIKGLILQHLFIGGVKRTESELRLMNNLTLPLCASDLMWEFSLPHGADRDHEYCNLTVGGGSDVLDQIKQLGWRVLITATTGDPMIHRQVEMARMMEQKGVQVKSHYDEGGYHGIDVIEPEKRKAVPVIMKEFVNSAMAPQSVKDIVG</sequence>
<evidence type="ECO:0000313" key="2">
    <source>
        <dbReference type="Proteomes" id="UP001163603"/>
    </source>
</evidence>
<proteinExistence type="predicted"/>
<accession>A0ACC0YUL4</accession>
<reference evidence="2" key="1">
    <citation type="journal article" date="2023" name="G3 (Bethesda)">
        <title>Genome assembly and association tests identify interacting loci associated with vigor, precocity, and sex in interspecific pistachio rootstocks.</title>
        <authorList>
            <person name="Palmer W."/>
            <person name="Jacygrad E."/>
            <person name="Sagayaradj S."/>
            <person name="Cavanaugh K."/>
            <person name="Han R."/>
            <person name="Bertier L."/>
            <person name="Beede B."/>
            <person name="Kafkas S."/>
            <person name="Golino D."/>
            <person name="Preece J."/>
            <person name="Michelmore R."/>
        </authorList>
    </citation>
    <scope>NUCLEOTIDE SEQUENCE [LARGE SCALE GENOMIC DNA]</scope>
</reference>
<dbReference type="Proteomes" id="UP001163603">
    <property type="component" value="Chromosome 4"/>
</dbReference>
<keyword evidence="2" id="KW-1185">Reference proteome</keyword>
<protein>
    <submittedName>
        <fullName evidence="1">Uncharacterized protein</fullName>
    </submittedName>
</protein>
<dbReference type="EMBL" id="CM047739">
    <property type="protein sequence ID" value="KAJ0042383.1"/>
    <property type="molecule type" value="Genomic_DNA"/>
</dbReference>